<dbReference type="Proteomes" id="UP000326924">
    <property type="component" value="Unassembled WGS sequence"/>
</dbReference>
<gene>
    <name evidence="2" type="ORF">FN846DRAFT_891562</name>
</gene>
<keyword evidence="3" id="KW-1185">Reference proteome</keyword>
<feature type="region of interest" description="Disordered" evidence="1">
    <location>
        <begin position="160"/>
        <end position="248"/>
    </location>
</feature>
<dbReference type="EMBL" id="VXIS01000135">
    <property type="protein sequence ID" value="KAA8902237.1"/>
    <property type="molecule type" value="Genomic_DNA"/>
</dbReference>
<feature type="compositionally biased region" description="Basic and acidic residues" evidence="1">
    <location>
        <begin position="160"/>
        <end position="183"/>
    </location>
</feature>
<reference evidence="2 3" key="1">
    <citation type="submission" date="2019-09" db="EMBL/GenBank/DDBJ databases">
        <title>Draft genome of the ectomycorrhizal ascomycete Sphaerosporella brunnea.</title>
        <authorList>
            <consortium name="DOE Joint Genome Institute"/>
            <person name="Benucci G.M."/>
            <person name="Marozzi G."/>
            <person name="Antonielli L."/>
            <person name="Sanchez S."/>
            <person name="Marco P."/>
            <person name="Wang X."/>
            <person name="Falini L.B."/>
            <person name="Barry K."/>
            <person name="Haridas S."/>
            <person name="Lipzen A."/>
            <person name="Labutti K."/>
            <person name="Grigoriev I.V."/>
            <person name="Murat C."/>
            <person name="Martin F."/>
            <person name="Albertini E."/>
            <person name="Donnini D."/>
            <person name="Bonito G."/>
        </authorList>
    </citation>
    <scope>NUCLEOTIDE SEQUENCE [LARGE SCALE GENOMIC DNA]</scope>
    <source>
        <strain evidence="2 3">Sb_GMNB300</strain>
    </source>
</reference>
<dbReference type="AlphaFoldDB" id="A0A5J5ESX1"/>
<comment type="caution">
    <text evidence="2">The sequence shown here is derived from an EMBL/GenBank/DDBJ whole genome shotgun (WGS) entry which is preliminary data.</text>
</comment>
<feature type="compositionally biased region" description="Basic residues" evidence="1">
    <location>
        <begin position="184"/>
        <end position="195"/>
    </location>
</feature>
<evidence type="ECO:0000313" key="2">
    <source>
        <dbReference type="EMBL" id="KAA8902237.1"/>
    </source>
</evidence>
<feature type="compositionally biased region" description="Basic and acidic residues" evidence="1">
    <location>
        <begin position="196"/>
        <end position="248"/>
    </location>
</feature>
<dbReference type="InParanoid" id="A0A5J5ESX1"/>
<protein>
    <submittedName>
        <fullName evidence="2">Uncharacterized protein</fullName>
    </submittedName>
</protein>
<sequence length="248" mass="29271">MPRNTSPSKESSKKQWEKSYRWSDADTEVFLEWWRENSEYVKTHAMSDWREKAKRELFNNAEHADLTVQKITNKHDGLVKEYKAVRREYCDMTGAGKEEGDATLDETLTKQFKWFHELGEIMGDRPNVGRPLCPVDSLSDPDDDVDFELNEEEREELRIEEERLKCRGTEDEEPTKRGREKNLKKLSQKAKARGTTKKENTAVEAANEKMDALVKSNERIQTEKLHMEERMESKRIESRATREREERI</sequence>
<proteinExistence type="predicted"/>
<evidence type="ECO:0000313" key="3">
    <source>
        <dbReference type="Proteomes" id="UP000326924"/>
    </source>
</evidence>
<organism evidence="2 3">
    <name type="scientific">Sphaerosporella brunnea</name>
    <dbReference type="NCBI Taxonomy" id="1250544"/>
    <lineage>
        <taxon>Eukaryota</taxon>
        <taxon>Fungi</taxon>
        <taxon>Dikarya</taxon>
        <taxon>Ascomycota</taxon>
        <taxon>Pezizomycotina</taxon>
        <taxon>Pezizomycetes</taxon>
        <taxon>Pezizales</taxon>
        <taxon>Pyronemataceae</taxon>
        <taxon>Sphaerosporella</taxon>
    </lineage>
</organism>
<evidence type="ECO:0000256" key="1">
    <source>
        <dbReference type="SAM" id="MobiDB-lite"/>
    </source>
</evidence>
<dbReference type="OrthoDB" id="124112at2759"/>
<name>A0A5J5ESX1_9PEZI</name>
<accession>A0A5J5ESX1</accession>